<feature type="region of interest" description="Disordered" evidence="1">
    <location>
        <begin position="1"/>
        <end position="62"/>
    </location>
</feature>
<dbReference type="AlphaFoldDB" id="A0AAW1XSZ1"/>
<feature type="compositionally biased region" description="Basic and acidic residues" evidence="1">
    <location>
        <begin position="10"/>
        <end position="22"/>
    </location>
</feature>
<proteinExistence type="predicted"/>
<dbReference type="EMBL" id="JBEDUW010000003">
    <property type="protein sequence ID" value="KAK9939029.1"/>
    <property type="molecule type" value="Genomic_DNA"/>
</dbReference>
<organism evidence="2 3">
    <name type="scientific">Rubus argutus</name>
    <name type="common">Southern blackberry</name>
    <dbReference type="NCBI Taxonomy" id="59490"/>
    <lineage>
        <taxon>Eukaryota</taxon>
        <taxon>Viridiplantae</taxon>
        <taxon>Streptophyta</taxon>
        <taxon>Embryophyta</taxon>
        <taxon>Tracheophyta</taxon>
        <taxon>Spermatophyta</taxon>
        <taxon>Magnoliopsida</taxon>
        <taxon>eudicotyledons</taxon>
        <taxon>Gunneridae</taxon>
        <taxon>Pentapetalae</taxon>
        <taxon>rosids</taxon>
        <taxon>fabids</taxon>
        <taxon>Rosales</taxon>
        <taxon>Rosaceae</taxon>
        <taxon>Rosoideae</taxon>
        <taxon>Rosoideae incertae sedis</taxon>
        <taxon>Rubus</taxon>
    </lineage>
</organism>
<dbReference type="Proteomes" id="UP001457282">
    <property type="component" value="Unassembled WGS sequence"/>
</dbReference>
<reference evidence="2 3" key="1">
    <citation type="journal article" date="2023" name="G3 (Bethesda)">
        <title>A chromosome-length genome assembly and annotation of blackberry (Rubus argutus, cv. 'Hillquist').</title>
        <authorList>
            <person name="Bruna T."/>
            <person name="Aryal R."/>
            <person name="Dudchenko O."/>
            <person name="Sargent D.J."/>
            <person name="Mead D."/>
            <person name="Buti M."/>
            <person name="Cavallini A."/>
            <person name="Hytonen T."/>
            <person name="Andres J."/>
            <person name="Pham M."/>
            <person name="Weisz D."/>
            <person name="Mascagni F."/>
            <person name="Usai G."/>
            <person name="Natali L."/>
            <person name="Bassil N."/>
            <person name="Fernandez G.E."/>
            <person name="Lomsadze A."/>
            <person name="Armour M."/>
            <person name="Olukolu B."/>
            <person name="Poorten T."/>
            <person name="Britton C."/>
            <person name="Davik J."/>
            <person name="Ashrafi H."/>
            <person name="Aiden E.L."/>
            <person name="Borodovsky M."/>
            <person name="Worthington M."/>
        </authorList>
    </citation>
    <scope>NUCLEOTIDE SEQUENCE [LARGE SCALE GENOMIC DNA]</scope>
    <source>
        <strain evidence="2">PI 553951</strain>
    </source>
</reference>
<comment type="caution">
    <text evidence="2">The sequence shown here is derived from an EMBL/GenBank/DDBJ whole genome shotgun (WGS) entry which is preliminary data.</text>
</comment>
<gene>
    <name evidence="2" type="ORF">M0R45_015738</name>
</gene>
<evidence type="ECO:0000313" key="2">
    <source>
        <dbReference type="EMBL" id="KAK9939029.1"/>
    </source>
</evidence>
<protein>
    <submittedName>
        <fullName evidence="2">Uncharacterized protein</fullName>
    </submittedName>
</protein>
<accession>A0AAW1XSZ1</accession>
<sequence>MQPEIEEKDENEKKQATRKEEETCGLPKSTRAQQAATHKLLHHKMRTEKERDKKEETSPSSCLSPLCRRLAVQPPCRFELPVHNPAGVSPSQSHPADAALPFTVDPIFVEPVLSCRDLHQSSRRSIKSAPSLPWPHQIPDDVAHHHRKRAAVGVAVANLLNPAAKLPGRDLQAGNP</sequence>
<name>A0AAW1XSZ1_RUBAR</name>
<keyword evidence="3" id="KW-1185">Reference proteome</keyword>
<evidence type="ECO:0000256" key="1">
    <source>
        <dbReference type="SAM" id="MobiDB-lite"/>
    </source>
</evidence>
<feature type="compositionally biased region" description="Basic and acidic residues" evidence="1">
    <location>
        <begin position="47"/>
        <end position="57"/>
    </location>
</feature>
<evidence type="ECO:0000313" key="3">
    <source>
        <dbReference type="Proteomes" id="UP001457282"/>
    </source>
</evidence>